<dbReference type="EMBL" id="BGZK01000492">
    <property type="protein sequence ID" value="GBP46933.1"/>
    <property type="molecule type" value="Genomic_DNA"/>
</dbReference>
<accession>A0A4C1W7D5</accession>
<keyword evidence="3" id="KW-1185">Reference proteome</keyword>
<dbReference type="AlphaFoldDB" id="A0A4C1W7D5"/>
<reference evidence="2 3" key="1">
    <citation type="journal article" date="2019" name="Commun. Biol.">
        <title>The bagworm genome reveals a unique fibroin gene that provides high tensile strength.</title>
        <authorList>
            <person name="Kono N."/>
            <person name="Nakamura H."/>
            <person name="Ohtoshi R."/>
            <person name="Tomita M."/>
            <person name="Numata K."/>
            <person name="Arakawa K."/>
        </authorList>
    </citation>
    <scope>NUCLEOTIDE SEQUENCE [LARGE SCALE GENOMIC DNA]</scope>
</reference>
<organism evidence="2 3">
    <name type="scientific">Eumeta variegata</name>
    <name type="common">Bagworm moth</name>
    <name type="synonym">Eumeta japonica</name>
    <dbReference type="NCBI Taxonomy" id="151549"/>
    <lineage>
        <taxon>Eukaryota</taxon>
        <taxon>Metazoa</taxon>
        <taxon>Ecdysozoa</taxon>
        <taxon>Arthropoda</taxon>
        <taxon>Hexapoda</taxon>
        <taxon>Insecta</taxon>
        <taxon>Pterygota</taxon>
        <taxon>Neoptera</taxon>
        <taxon>Endopterygota</taxon>
        <taxon>Lepidoptera</taxon>
        <taxon>Glossata</taxon>
        <taxon>Ditrysia</taxon>
        <taxon>Tineoidea</taxon>
        <taxon>Psychidae</taxon>
        <taxon>Oiketicinae</taxon>
        <taxon>Eumeta</taxon>
    </lineage>
</organism>
<feature type="compositionally biased region" description="Basic and acidic residues" evidence="1">
    <location>
        <begin position="51"/>
        <end position="60"/>
    </location>
</feature>
<sequence length="87" mass="9405">MVLLSLSIGALRRLLLNGETFDRAHGLGYNVKKSKKKDFLHNGTPVQQSKGHPECTDRESNPGAVDTTARSQINSGPAGDILTTIFI</sequence>
<protein>
    <submittedName>
        <fullName evidence="2">Uncharacterized protein</fullName>
    </submittedName>
</protein>
<evidence type="ECO:0000313" key="2">
    <source>
        <dbReference type="EMBL" id="GBP46933.1"/>
    </source>
</evidence>
<name>A0A4C1W7D5_EUMVA</name>
<comment type="caution">
    <text evidence="2">The sequence shown here is derived from an EMBL/GenBank/DDBJ whole genome shotgun (WGS) entry which is preliminary data.</text>
</comment>
<dbReference type="OrthoDB" id="10014409at2759"/>
<evidence type="ECO:0000313" key="3">
    <source>
        <dbReference type="Proteomes" id="UP000299102"/>
    </source>
</evidence>
<evidence type="ECO:0000256" key="1">
    <source>
        <dbReference type="SAM" id="MobiDB-lite"/>
    </source>
</evidence>
<gene>
    <name evidence="2" type="ORF">EVAR_30965_1</name>
</gene>
<proteinExistence type="predicted"/>
<dbReference type="Proteomes" id="UP000299102">
    <property type="component" value="Unassembled WGS sequence"/>
</dbReference>
<feature type="region of interest" description="Disordered" evidence="1">
    <location>
        <begin position="41"/>
        <end position="73"/>
    </location>
</feature>